<dbReference type="InterPro" id="IPR003673">
    <property type="entry name" value="CoA-Trfase_fam_III"/>
</dbReference>
<dbReference type="EMBL" id="JASNQZ010000001">
    <property type="protein sequence ID" value="KAL0960916.1"/>
    <property type="molecule type" value="Genomic_DNA"/>
</dbReference>
<evidence type="ECO:0000256" key="1">
    <source>
        <dbReference type="ARBA" id="ARBA00008383"/>
    </source>
</evidence>
<comment type="similarity">
    <text evidence="1">Belongs to the CoA-transferase III family.</text>
</comment>
<comment type="caution">
    <text evidence="3">The sequence shown here is derived from an EMBL/GenBank/DDBJ whole genome shotgun (WGS) entry which is preliminary data.</text>
</comment>
<protein>
    <recommendedName>
        <fullName evidence="5">CoA-transferase family III</fullName>
    </recommendedName>
</protein>
<evidence type="ECO:0000256" key="2">
    <source>
        <dbReference type="SAM" id="MobiDB-lite"/>
    </source>
</evidence>
<evidence type="ECO:0000313" key="3">
    <source>
        <dbReference type="EMBL" id="KAL0960916.1"/>
    </source>
</evidence>
<evidence type="ECO:0008006" key="5">
    <source>
        <dbReference type="Google" id="ProtNLM"/>
    </source>
</evidence>
<accession>A0ABR3JYS4</accession>
<organism evidence="3 4">
    <name type="scientific">Hohenbuehelia grisea</name>
    <dbReference type="NCBI Taxonomy" id="104357"/>
    <lineage>
        <taxon>Eukaryota</taxon>
        <taxon>Fungi</taxon>
        <taxon>Dikarya</taxon>
        <taxon>Basidiomycota</taxon>
        <taxon>Agaricomycotina</taxon>
        <taxon>Agaricomycetes</taxon>
        <taxon>Agaricomycetidae</taxon>
        <taxon>Agaricales</taxon>
        <taxon>Pleurotineae</taxon>
        <taxon>Pleurotaceae</taxon>
        <taxon>Hohenbuehelia</taxon>
    </lineage>
</organism>
<name>A0ABR3JYS4_9AGAR</name>
<dbReference type="Proteomes" id="UP001556367">
    <property type="component" value="Unassembled WGS sequence"/>
</dbReference>
<dbReference type="SUPFAM" id="SSF89796">
    <property type="entry name" value="CoA-transferase family III (CaiB/BaiF)"/>
    <property type="match status" value="2"/>
</dbReference>
<dbReference type="Gene3D" id="3.40.50.10540">
    <property type="entry name" value="Crotonobetainyl-coa:carnitine coa-transferase, domain 1"/>
    <property type="match status" value="2"/>
</dbReference>
<dbReference type="InterPro" id="IPR052985">
    <property type="entry name" value="CoA-trans_III_biosynth/detox"/>
</dbReference>
<gene>
    <name evidence="3" type="ORF">HGRIS_005925</name>
</gene>
<dbReference type="InterPro" id="IPR023606">
    <property type="entry name" value="CoA-Trfase_III_dom_1_sf"/>
</dbReference>
<feature type="compositionally biased region" description="Basic and acidic residues" evidence="2">
    <location>
        <begin position="195"/>
        <end position="209"/>
    </location>
</feature>
<dbReference type="PANTHER" id="PTHR48229:SF1">
    <property type="entry name" value="ALPHA METHYLACYL-COA RACEMASE-RELATED"/>
    <property type="match status" value="1"/>
</dbReference>
<dbReference type="InterPro" id="IPR044855">
    <property type="entry name" value="CoA-Trfase_III_dom3_sf"/>
</dbReference>
<dbReference type="PANTHER" id="PTHR48229">
    <property type="entry name" value="CAIB/BAIF FAMILY ENZYME (AFU_ORTHOLOGUE AFUA_1G05360)-RELATED"/>
    <property type="match status" value="1"/>
</dbReference>
<proteinExistence type="inferred from homology"/>
<sequence>MSAFEAARDLWLGNKLPKDELRFLQLNSPSDPAVTSSFRLGAAAQIVIGLSALSAAYLHRLRTGIEQNVSVDARHAVLEFLGYYQVQGQLAPSKDSLWDSIAGLYKTQDDSYVRIHTNFPHHRSGILEILGLTGSSTDVTREEVAEALFRWDSKSFEEAAAERGMCATALRSFDEWDRHAQAQALRGVPPVSIKKVGEAPKRSTARTDKPPGQPLDGVKILDLTRVLAGPVCGRTLAMYGADVLWITSPRLPSLPLIDLDTSRGKRTAQLDLTEPADRVSLRTLVDGADVFLQAYRPGGLEEKGFGVEELVKMHPGIVCANLRAWGWDGPWSNRRAV</sequence>
<keyword evidence="4" id="KW-1185">Reference proteome</keyword>
<feature type="region of interest" description="Disordered" evidence="2">
    <location>
        <begin position="189"/>
        <end position="213"/>
    </location>
</feature>
<dbReference type="Gene3D" id="3.30.1540.10">
    <property type="entry name" value="formyl-coa transferase, domain 3"/>
    <property type="match status" value="1"/>
</dbReference>
<dbReference type="Pfam" id="PF02515">
    <property type="entry name" value="CoA_transf_3"/>
    <property type="match status" value="1"/>
</dbReference>
<evidence type="ECO:0000313" key="4">
    <source>
        <dbReference type="Proteomes" id="UP001556367"/>
    </source>
</evidence>
<reference evidence="4" key="1">
    <citation type="submission" date="2024-06" db="EMBL/GenBank/DDBJ databases">
        <title>Multi-omics analyses provide insights into the biosynthesis of the anticancer antibiotic pleurotin in Hohenbuehelia grisea.</title>
        <authorList>
            <person name="Weaver J.A."/>
            <person name="Alberti F."/>
        </authorList>
    </citation>
    <scope>NUCLEOTIDE SEQUENCE [LARGE SCALE GENOMIC DNA]</scope>
    <source>
        <strain evidence="4">T-177</strain>
    </source>
</reference>